<dbReference type="SUPFAM" id="SSF51984">
    <property type="entry name" value="MurCD N-terminal domain"/>
    <property type="match status" value="1"/>
</dbReference>
<dbReference type="InterPro" id="IPR036615">
    <property type="entry name" value="Mur_ligase_C_dom_sf"/>
</dbReference>
<dbReference type="RefSeq" id="WP_103725479.1">
    <property type="nucleotide sequence ID" value="NZ_PQNY01000004.1"/>
</dbReference>
<dbReference type="InterPro" id="IPR050061">
    <property type="entry name" value="MurCDEF_pg_biosynth"/>
</dbReference>
<dbReference type="PANTHER" id="PTHR43445">
    <property type="entry name" value="UDP-N-ACETYLMURAMATE--L-ALANINE LIGASE-RELATED"/>
    <property type="match status" value="1"/>
</dbReference>
<dbReference type="Proteomes" id="UP000237056">
    <property type="component" value="Unassembled WGS sequence"/>
</dbReference>
<evidence type="ECO:0000313" key="4">
    <source>
        <dbReference type="Proteomes" id="UP000237056"/>
    </source>
</evidence>
<accession>A0A2S4N9R3</accession>
<protein>
    <submittedName>
        <fullName evidence="3">UDP-N-acetylmuramate: L-alanyl-gamma-D-glutamyl-meso-diaminopimelate ligase</fullName>
    </submittedName>
</protein>
<dbReference type="GO" id="GO:0016881">
    <property type="term" value="F:acid-amino acid ligase activity"/>
    <property type="evidence" value="ECO:0007669"/>
    <property type="project" value="InterPro"/>
</dbReference>
<dbReference type="Gene3D" id="3.40.50.720">
    <property type="entry name" value="NAD(P)-binding Rossmann-like Domain"/>
    <property type="match status" value="1"/>
</dbReference>
<dbReference type="OrthoDB" id="9804126at2"/>
<dbReference type="Gene3D" id="3.40.1190.10">
    <property type="entry name" value="Mur-like, catalytic domain"/>
    <property type="match status" value="1"/>
</dbReference>
<dbReference type="InterPro" id="IPR036565">
    <property type="entry name" value="Mur-like_cat_sf"/>
</dbReference>
<dbReference type="SUPFAM" id="SSF53244">
    <property type="entry name" value="MurD-like peptide ligases, peptide-binding domain"/>
    <property type="match status" value="1"/>
</dbReference>
<dbReference type="Gene3D" id="3.90.190.20">
    <property type="entry name" value="Mur ligase, C-terminal domain"/>
    <property type="match status" value="1"/>
</dbReference>
<gene>
    <name evidence="3" type="ORF">Q361_104147</name>
</gene>
<sequence>MRTHFIAIGGAAMHNLALALHDKGYKVTGSDDAIFEPSKSRLQNKGLLPESLGWFPEKITTDVEAIILGMHAKPDNPELLKAQQLGLKIYSYPEFLYEQSKNKTRVVIGGSHGKTTITSMILHVMNYHNIAVDYMVGAQLEGFDTMVHLTEENDFIVLEGDEYLSSPMDRRPKFHLYQPNIALLSGIAWDHINVFPTFENYVEQFEIFVNQVTSGGILVYNEEDLVVKKVAEETQNPIRKIPYQTALYKVENGKTLLETPNGFMPIEIFGAHNLNNLSGAKWICQCMGVDEADFYEAIATFKGASKRLEKIAESNNKVAYKDFAHSPSKVAATTKAVKNQYPNRKLVACLELHTYSSLNADFLKEYEGALDAADVAVVFYSPDAVKIKQLEEVSYEQIAQAFKRNDLLIYTQPAEFKEFLFTYNLDACALLLMSSGNYGGLDFEEVKQLIK</sequence>
<evidence type="ECO:0000259" key="2">
    <source>
        <dbReference type="Pfam" id="PF08245"/>
    </source>
</evidence>
<dbReference type="Pfam" id="PF01225">
    <property type="entry name" value="Mur_ligase"/>
    <property type="match status" value="1"/>
</dbReference>
<keyword evidence="3" id="KW-0436">Ligase</keyword>
<dbReference type="SUPFAM" id="SSF53623">
    <property type="entry name" value="MurD-like peptide ligases, catalytic domain"/>
    <property type="match status" value="1"/>
</dbReference>
<name>A0A2S4N9R3_9FLAO</name>
<comment type="caution">
    <text evidence="3">The sequence shown here is derived from an EMBL/GenBank/DDBJ whole genome shotgun (WGS) entry which is preliminary data.</text>
</comment>
<dbReference type="Pfam" id="PF08245">
    <property type="entry name" value="Mur_ligase_M"/>
    <property type="match status" value="1"/>
</dbReference>
<organism evidence="3 4">
    <name type="scientific">Flavobacterium croceum DSM 17960</name>
    <dbReference type="NCBI Taxonomy" id="1121886"/>
    <lineage>
        <taxon>Bacteria</taxon>
        <taxon>Pseudomonadati</taxon>
        <taxon>Bacteroidota</taxon>
        <taxon>Flavobacteriia</taxon>
        <taxon>Flavobacteriales</taxon>
        <taxon>Flavobacteriaceae</taxon>
        <taxon>Flavobacterium</taxon>
    </lineage>
</organism>
<proteinExistence type="predicted"/>
<dbReference type="InterPro" id="IPR000713">
    <property type="entry name" value="Mur_ligase_N"/>
</dbReference>
<evidence type="ECO:0000313" key="3">
    <source>
        <dbReference type="EMBL" id="POS02425.1"/>
    </source>
</evidence>
<reference evidence="3 4" key="1">
    <citation type="submission" date="2018-01" db="EMBL/GenBank/DDBJ databases">
        <title>Genomic Encyclopedia of Type Strains, Phase I: the one thousand microbial genomes (KMG-I) project.</title>
        <authorList>
            <person name="Goeker M."/>
        </authorList>
    </citation>
    <scope>NUCLEOTIDE SEQUENCE [LARGE SCALE GENOMIC DNA]</scope>
    <source>
        <strain evidence="3 4">DSM 17960</strain>
    </source>
</reference>
<dbReference type="AlphaFoldDB" id="A0A2S4N9R3"/>
<feature type="domain" description="Mur ligase central" evidence="2">
    <location>
        <begin position="108"/>
        <end position="280"/>
    </location>
</feature>
<dbReference type="GO" id="GO:0005524">
    <property type="term" value="F:ATP binding"/>
    <property type="evidence" value="ECO:0007669"/>
    <property type="project" value="InterPro"/>
</dbReference>
<dbReference type="InterPro" id="IPR013221">
    <property type="entry name" value="Mur_ligase_cen"/>
</dbReference>
<keyword evidence="4" id="KW-1185">Reference proteome</keyword>
<evidence type="ECO:0000259" key="1">
    <source>
        <dbReference type="Pfam" id="PF01225"/>
    </source>
</evidence>
<dbReference type="EMBL" id="PQNY01000004">
    <property type="protein sequence ID" value="POS02425.1"/>
    <property type="molecule type" value="Genomic_DNA"/>
</dbReference>
<dbReference type="PANTHER" id="PTHR43445:SF5">
    <property type="entry name" value="UDP-N-ACETYLMURAMATE--L-ALANYL-GAMMA-D-GLUTAMYL-MESO-2,6-DIAMINOHEPTANDIOATE LIGASE"/>
    <property type="match status" value="1"/>
</dbReference>
<feature type="domain" description="Mur ligase N-terminal catalytic" evidence="1">
    <location>
        <begin position="3"/>
        <end position="102"/>
    </location>
</feature>